<organism evidence="3">
    <name type="scientific">Harpegnathos saltator</name>
    <name type="common">Jerdon's jumping ant</name>
    <dbReference type="NCBI Taxonomy" id="610380"/>
    <lineage>
        <taxon>Eukaryota</taxon>
        <taxon>Metazoa</taxon>
        <taxon>Ecdysozoa</taxon>
        <taxon>Arthropoda</taxon>
        <taxon>Hexapoda</taxon>
        <taxon>Insecta</taxon>
        <taxon>Pterygota</taxon>
        <taxon>Neoptera</taxon>
        <taxon>Endopterygota</taxon>
        <taxon>Hymenoptera</taxon>
        <taxon>Apocrita</taxon>
        <taxon>Aculeata</taxon>
        <taxon>Formicoidea</taxon>
        <taxon>Formicidae</taxon>
        <taxon>Ponerinae</taxon>
        <taxon>Ponerini</taxon>
        <taxon>Harpegnathos</taxon>
    </lineage>
</organism>
<evidence type="ECO:0000313" key="2">
    <source>
        <dbReference type="EMBL" id="EFN80337.1"/>
    </source>
</evidence>
<evidence type="ECO:0000313" key="3">
    <source>
        <dbReference type="Proteomes" id="UP000008237"/>
    </source>
</evidence>
<name>E2BVG1_HARSA</name>
<keyword evidence="3" id="KW-1185">Reference proteome</keyword>
<gene>
    <name evidence="2" type="ORF">EAI_07057</name>
</gene>
<evidence type="ECO:0000256" key="1">
    <source>
        <dbReference type="SAM" id="MobiDB-lite"/>
    </source>
</evidence>
<dbReference type="InParanoid" id="E2BVG1"/>
<feature type="compositionally biased region" description="Polar residues" evidence="1">
    <location>
        <begin position="75"/>
        <end position="92"/>
    </location>
</feature>
<sequence>MIVTPDGFIAGVFGSYPDNMNDAIIMANLLKQDVWDNFQNGDIIIIDRGFRDAMDDITKADFFGEMPSFVDTPPAQLTTKQANNSRLVSKTR</sequence>
<reference evidence="2 3" key="1">
    <citation type="journal article" date="2010" name="Science">
        <title>Genomic comparison of the ants Camponotus floridanus and Harpegnathos saltator.</title>
        <authorList>
            <person name="Bonasio R."/>
            <person name="Zhang G."/>
            <person name="Ye C."/>
            <person name="Mutti N.S."/>
            <person name="Fang X."/>
            <person name="Qin N."/>
            <person name="Donahue G."/>
            <person name="Yang P."/>
            <person name="Li Q."/>
            <person name="Li C."/>
            <person name="Zhang P."/>
            <person name="Huang Z."/>
            <person name="Berger S.L."/>
            <person name="Reinberg D."/>
            <person name="Wang J."/>
            <person name="Liebig J."/>
        </authorList>
    </citation>
    <scope>NUCLEOTIDE SEQUENCE [LARGE SCALE GENOMIC DNA]</scope>
    <source>
        <strain evidence="2 3">R22 G/1</strain>
    </source>
</reference>
<accession>E2BVG1</accession>
<protein>
    <recommendedName>
        <fullName evidence="4">DDE Tnp4 domain-containing protein</fullName>
    </recommendedName>
</protein>
<feature type="region of interest" description="Disordered" evidence="1">
    <location>
        <begin position="73"/>
        <end position="92"/>
    </location>
</feature>
<dbReference type="EMBL" id="GL450828">
    <property type="protein sequence ID" value="EFN80337.1"/>
    <property type="molecule type" value="Genomic_DNA"/>
</dbReference>
<dbReference type="OMA" id="MNDAIIM"/>
<evidence type="ECO:0008006" key="4">
    <source>
        <dbReference type="Google" id="ProtNLM"/>
    </source>
</evidence>
<dbReference type="AlphaFoldDB" id="E2BVG1"/>
<dbReference type="Proteomes" id="UP000008237">
    <property type="component" value="Unassembled WGS sequence"/>
</dbReference>
<proteinExistence type="predicted"/>